<dbReference type="CDD" id="cd19338">
    <property type="entry name" value="Wnt_Wnt6"/>
    <property type="match status" value="1"/>
</dbReference>
<keyword evidence="9" id="KW-0449">Lipoprotein</keyword>
<keyword evidence="3 10" id="KW-0217">Developmental protein</keyword>
<sequence length="357" mass="40433">MEMRLVLVAICLLLVTPIAGSFWTVGNQMVMDPMLICKKTRRLKGKMADICRKEPSLLKEIARGVQVGTRECQYQFRNRRWNCTTIRRSLRKILLRDTRETGFVNAITAAGVTYAVTRACTMGHLVECSCDKTTSKAGNRLRKLARTAEMEKTLPNEGDWEWGGCGDNVKFGVRKSRDFMDAPYRKRSDIKTLVKLHNNNAGRLAIRNFMRTECKCHGLSGSCTVRTCWRKMPPFRDVGNRLKESFDGAAKVIPSNDGHSFITEGPTIKPPDRFDLIYSEDSPDFCKPNRKTGSLGTQGRRCNSTSQGVDGCELLCCGRGYDTRIVKEKVNCECRFRWCCEVTCNTCLDKKTINTCR</sequence>
<evidence type="ECO:0000256" key="2">
    <source>
        <dbReference type="ARBA" id="ARBA00005683"/>
    </source>
</evidence>
<evidence type="ECO:0000256" key="4">
    <source>
        <dbReference type="ARBA" id="ARBA00022525"/>
    </source>
</evidence>
<proteinExistence type="inferred from homology"/>
<evidence type="ECO:0000256" key="11">
    <source>
        <dbReference type="SAM" id="SignalP"/>
    </source>
</evidence>
<feature type="signal peptide" evidence="11">
    <location>
        <begin position="1"/>
        <end position="20"/>
    </location>
</feature>
<evidence type="ECO:0000313" key="13">
    <source>
        <dbReference type="Proteomes" id="UP001642520"/>
    </source>
</evidence>
<keyword evidence="4" id="KW-0964">Secreted</keyword>
<keyword evidence="8" id="KW-0325">Glycoprotein</keyword>
<gene>
    <name evidence="12" type="ORF">XYLVIOL_LOCUS7865</name>
</gene>
<dbReference type="PRINTS" id="PR01349">
    <property type="entry name" value="WNTPROTEIN"/>
</dbReference>
<comment type="function">
    <text evidence="10">Ligand for members of the frizzled family of seven transmembrane receptors.</text>
</comment>
<evidence type="ECO:0000256" key="7">
    <source>
        <dbReference type="ARBA" id="ARBA00023157"/>
    </source>
</evidence>
<dbReference type="InterPro" id="IPR009143">
    <property type="entry name" value="Wnt6"/>
</dbReference>
<dbReference type="Proteomes" id="UP001642520">
    <property type="component" value="Unassembled WGS sequence"/>
</dbReference>
<evidence type="ECO:0000256" key="5">
    <source>
        <dbReference type="ARBA" id="ARBA00022530"/>
    </source>
</evidence>
<dbReference type="SMART" id="SM00097">
    <property type="entry name" value="WNT1"/>
    <property type="match status" value="1"/>
</dbReference>
<feature type="chain" id="PRO_5046735237" description="Protein Wnt" evidence="11">
    <location>
        <begin position="21"/>
        <end position="357"/>
    </location>
</feature>
<comment type="similarity">
    <text evidence="2 10">Belongs to the Wnt family.</text>
</comment>
<keyword evidence="6 10" id="KW-0879">Wnt signaling pathway</keyword>
<keyword evidence="7" id="KW-1015">Disulfide bond</keyword>
<reference evidence="12 13" key="1">
    <citation type="submission" date="2024-08" db="EMBL/GenBank/DDBJ databases">
        <authorList>
            <person name="Will J Nash"/>
            <person name="Angela Man"/>
            <person name="Seanna McTaggart"/>
            <person name="Kendall Baker"/>
            <person name="Tom Barker"/>
            <person name="Leah Catchpole"/>
            <person name="Alex Durrant"/>
            <person name="Karim Gharbi"/>
            <person name="Naomi Irish"/>
            <person name="Gemy Kaithakottil"/>
            <person name="Debby Ku"/>
            <person name="Aaliyah Providence"/>
            <person name="Felix Shaw"/>
            <person name="David Swarbreck"/>
            <person name="Chris Watkins"/>
            <person name="Ann M. McCartney"/>
            <person name="Giulio Formenti"/>
            <person name="Alice Mouton"/>
            <person name="Noel Vella"/>
            <person name="Bjorn M von Reumont"/>
            <person name="Adriana Vella"/>
            <person name="Wilfried Haerty"/>
        </authorList>
    </citation>
    <scope>NUCLEOTIDE SEQUENCE [LARGE SCALE GENOMIC DNA]</scope>
</reference>
<keyword evidence="13" id="KW-1185">Reference proteome</keyword>
<evidence type="ECO:0000256" key="1">
    <source>
        <dbReference type="ARBA" id="ARBA00004498"/>
    </source>
</evidence>
<keyword evidence="11" id="KW-0732">Signal</keyword>
<evidence type="ECO:0000313" key="12">
    <source>
        <dbReference type="EMBL" id="CAL7946600.1"/>
    </source>
</evidence>
<protein>
    <recommendedName>
        <fullName evidence="10">Protein Wnt</fullName>
    </recommendedName>
</protein>
<dbReference type="InterPro" id="IPR018161">
    <property type="entry name" value="Wnt_CS"/>
</dbReference>
<evidence type="ECO:0000256" key="8">
    <source>
        <dbReference type="ARBA" id="ARBA00023180"/>
    </source>
</evidence>
<organism evidence="12 13">
    <name type="scientific">Xylocopa violacea</name>
    <name type="common">Violet carpenter bee</name>
    <name type="synonym">Apis violacea</name>
    <dbReference type="NCBI Taxonomy" id="135666"/>
    <lineage>
        <taxon>Eukaryota</taxon>
        <taxon>Metazoa</taxon>
        <taxon>Ecdysozoa</taxon>
        <taxon>Arthropoda</taxon>
        <taxon>Hexapoda</taxon>
        <taxon>Insecta</taxon>
        <taxon>Pterygota</taxon>
        <taxon>Neoptera</taxon>
        <taxon>Endopterygota</taxon>
        <taxon>Hymenoptera</taxon>
        <taxon>Apocrita</taxon>
        <taxon>Aculeata</taxon>
        <taxon>Apoidea</taxon>
        <taxon>Anthophila</taxon>
        <taxon>Apidae</taxon>
        <taxon>Xylocopa</taxon>
        <taxon>Xylocopa</taxon>
    </lineage>
</organism>
<comment type="caution">
    <text evidence="12">The sequence shown here is derived from an EMBL/GenBank/DDBJ whole genome shotgun (WGS) entry which is preliminary data.</text>
</comment>
<comment type="subcellular location">
    <subcellularLocation>
        <location evidence="1 10">Secreted</location>
        <location evidence="1 10">Extracellular space</location>
        <location evidence="1 10">Extracellular matrix</location>
    </subcellularLocation>
</comment>
<evidence type="ECO:0000256" key="9">
    <source>
        <dbReference type="ARBA" id="ARBA00023288"/>
    </source>
</evidence>
<evidence type="ECO:0000256" key="3">
    <source>
        <dbReference type="ARBA" id="ARBA00022473"/>
    </source>
</evidence>
<dbReference type="PROSITE" id="PS00246">
    <property type="entry name" value="WNT1"/>
    <property type="match status" value="1"/>
</dbReference>
<dbReference type="InterPro" id="IPR005817">
    <property type="entry name" value="Wnt"/>
</dbReference>
<evidence type="ECO:0000256" key="10">
    <source>
        <dbReference type="RuleBase" id="RU003500"/>
    </source>
</evidence>
<dbReference type="EMBL" id="CAXAJV020001294">
    <property type="protein sequence ID" value="CAL7946600.1"/>
    <property type="molecule type" value="Genomic_DNA"/>
</dbReference>
<dbReference type="Pfam" id="PF00110">
    <property type="entry name" value="wnt"/>
    <property type="match status" value="1"/>
</dbReference>
<dbReference type="PANTHER" id="PTHR12027:SF72">
    <property type="entry name" value="PROTEIN WNT-6"/>
    <property type="match status" value="1"/>
</dbReference>
<name>A0ABP1NZY0_XYLVO</name>
<accession>A0ABP1NZY0</accession>
<evidence type="ECO:0000256" key="6">
    <source>
        <dbReference type="ARBA" id="ARBA00022687"/>
    </source>
</evidence>
<keyword evidence="5" id="KW-0272">Extracellular matrix</keyword>
<dbReference type="PANTHER" id="PTHR12027">
    <property type="entry name" value="WNT RELATED"/>
    <property type="match status" value="1"/>
</dbReference>
<dbReference type="InterPro" id="IPR043158">
    <property type="entry name" value="Wnt_C"/>
</dbReference>
<dbReference type="Gene3D" id="3.30.2460.20">
    <property type="match status" value="1"/>
</dbReference>